<accession>A0ABQ3CCV3</accession>
<proteinExistence type="predicted"/>
<name>A0ABQ3CCV3_9ACTN</name>
<protein>
    <recommendedName>
        <fullName evidence="3">Phage protein</fullName>
    </recommendedName>
</protein>
<keyword evidence="2" id="KW-1185">Reference proteome</keyword>
<dbReference type="EMBL" id="BMUW01000044">
    <property type="protein sequence ID" value="GGZ84204.1"/>
    <property type="molecule type" value="Genomic_DNA"/>
</dbReference>
<gene>
    <name evidence="1" type="ORF">GCM10010328_67790</name>
</gene>
<sequence>MGHAVMTHAPNRATTVNYADLTAPTQDAFDHHMEQADNARTNHDYRQAMTCAALTAGITLPADGEIALCACPNCWNCGHIFNANDPDAHPFGQSDGYNLGRIQCPNCTDAHRATDEQ</sequence>
<evidence type="ECO:0008006" key="3">
    <source>
        <dbReference type="Google" id="ProtNLM"/>
    </source>
</evidence>
<comment type="caution">
    <text evidence="1">The sequence shown here is derived from an EMBL/GenBank/DDBJ whole genome shotgun (WGS) entry which is preliminary data.</text>
</comment>
<reference evidence="2" key="1">
    <citation type="journal article" date="2019" name="Int. J. Syst. Evol. Microbiol.">
        <title>The Global Catalogue of Microorganisms (GCM) 10K type strain sequencing project: providing services to taxonomists for standard genome sequencing and annotation.</title>
        <authorList>
            <consortium name="The Broad Institute Genomics Platform"/>
            <consortium name="The Broad Institute Genome Sequencing Center for Infectious Disease"/>
            <person name="Wu L."/>
            <person name="Ma J."/>
        </authorList>
    </citation>
    <scope>NUCLEOTIDE SEQUENCE [LARGE SCALE GENOMIC DNA]</scope>
    <source>
        <strain evidence="2">JCM 4602</strain>
    </source>
</reference>
<evidence type="ECO:0000313" key="2">
    <source>
        <dbReference type="Proteomes" id="UP000624183"/>
    </source>
</evidence>
<dbReference type="Proteomes" id="UP000624183">
    <property type="component" value="Unassembled WGS sequence"/>
</dbReference>
<evidence type="ECO:0000313" key="1">
    <source>
        <dbReference type="EMBL" id="GGZ84204.1"/>
    </source>
</evidence>
<organism evidence="1 2">
    <name type="scientific">Streptomyces rubiginosohelvolus</name>
    <dbReference type="NCBI Taxonomy" id="67362"/>
    <lineage>
        <taxon>Bacteria</taxon>
        <taxon>Bacillati</taxon>
        <taxon>Actinomycetota</taxon>
        <taxon>Actinomycetes</taxon>
        <taxon>Kitasatosporales</taxon>
        <taxon>Streptomycetaceae</taxon>
        <taxon>Streptomyces</taxon>
    </lineage>
</organism>